<keyword evidence="2" id="KW-1185">Reference proteome</keyword>
<name>A0ACC0X749_9ROSI</name>
<dbReference type="EMBL" id="CM047749">
    <property type="protein sequence ID" value="KAJ0011463.1"/>
    <property type="molecule type" value="Genomic_DNA"/>
</dbReference>
<organism evidence="1 2">
    <name type="scientific">Pistacia integerrima</name>
    <dbReference type="NCBI Taxonomy" id="434235"/>
    <lineage>
        <taxon>Eukaryota</taxon>
        <taxon>Viridiplantae</taxon>
        <taxon>Streptophyta</taxon>
        <taxon>Embryophyta</taxon>
        <taxon>Tracheophyta</taxon>
        <taxon>Spermatophyta</taxon>
        <taxon>Magnoliopsida</taxon>
        <taxon>eudicotyledons</taxon>
        <taxon>Gunneridae</taxon>
        <taxon>Pentapetalae</taxon>
        <taxon>rosids</taxon>
        <taxon>malvids</taxon>
        <taxon>Sapindales</taxon>
        <taxon>Anacardiaceae</taxon>
        <taxon>Pistacia</taxon>
    </lineage>
</organism>
<comment type="caution">
    <text evidence="1">The sequence shown here is derived from an EMBL/GenBank/DDBJ whole genome shotgun (WGS) entry which is preliminary data.</text>
</comment>
<proteinExistence type="predicted"/>
<evidence type="ECO:0000313" key="2">
    <source>
        <dbReference type="Proteomes" id="UP001163603"/>
    </source>
</evidence>
<dbReference type="Proteomes" id="UP001163603">
    <property type="component" value="Chromosome 14"/>
</dbReference>
<gene>
    <name evidence="1" type="ORF">Pint_33022</name>
</gene>
<sequence length="250" mass="28797">MEEGDKFGRGCSRRVKTATSLGEWRLWRMENGKGGNKFERGWRLESWRVEREAASLRKVVVGESRRRLESRRVERPTTSLRGEELSSEARFRSHISMLNSFSAGGEKLLDDLVRQSDRYFRQKMHLVALLVFHLDMLETMYTMLVLVGSNALNIRGRRRAAISYAKAISENSTDELWKWFKNCLGALDGTYIKVHVPAADILRYWSRKSEIATNVLGVCTPDMQFIYVLAGWEGFAADGRVLRDAITRRN</sequence>
<protein>
    <submittedName>
        <fullName evidence="1">Uncharacterized protein</fullName>
    </submittedName>
</protein>
<evidence type="ECO:0000313" key="1">
    <source>
        <dbReference type="EMBL" id="KAJ0011463.1"/>
    </source>
</evidence>
<accession>A0ACC0X749</accession>
<reference evidence="2" key="1">
    <citation type="journal article" date="2023" name="G3 (Bethesda)">
        <title>Genome assembly and association tests identify interacting loci associated with vigor, precocity, and sex in interspecific pistachio rootstocks.</title>
        <authorList>
            <person name="Palmer W."/>
            <person name="Jacygrad E."/>
            <person name="Sagayaradj S."/>
            <person name="Cavanaugh K."/>
            <person name="Han R."/>
            <person name="Bertier L."/>
            <person name="Beede B."/>
            <person name="Kafkas S."/>
            <person name="Golino D."/>
            <person name="Preece J."/>
            <person name="Michelmore R."/>
        </authorList>
    </citation>
    <scope>NUCLEOTIDE SEQUENCE [LARGE SCALE GENOMIC DNA]</scope>
</reference>